<name>A0A6M3KQH7_9ZZZZ</name>
<evidence type="ECO:0000313" key="1">
    <source>
        <dbReference type="EMBL" id="QJA84327.1"/>
    </source>
</evidence>
<proteinExistence type="predicted"/>
<gene>
    <name evidence="1" type="ORF">MM415A00210_0052</name>
</gene>
<reference evidence="1" key="1">
    <citation type="submission" date="2020-03" db="EMBL/GenBank/DDBJ databases">
        <title>The deep terrestrial virosphere.</title>
        <authorList>
            <person name="Holmfeldt K."/>
            <person name="Nilsson E."/>
            <person name="Simone D."/>
            <person name="Lopez-Fernandez M."/>
            <person name="Wu X."/>
            <person name="de Brujin I."/>
            <person name="Lundin D."/>
            <person name="Andersson A."/>
            <person name="Bertilsson S."/>
            <person name="Dopson M."/>
        </authorList>
    </citation>
    <scope>NUCLEOTIDE SEQUENCE</scope>
    <source>
        <strain evidence="1">MM415A00210</strain>
    </source>
</reference>
<dbReference type="EMBL" id="MT142527">
    <property type="protein sequence ID" value="QJA84327.1"/>
    <property type="molecule type" value="Genomic_DNA"/>
</dbReference>
<accession>A0A6M3KQH7</accession>
<dbReference type="AlphaFoldDB" id="A0A6M3KQH7"/>
<organism evidence="1">
    <name type="scientific">viral metagenome</name>
    <dbReference type="NCBI Taxonomy" id="1070528"/>
    <lineage>
        <taxon>unclassified sequences</taxon>
        <taxon>metagenomes</taxon>
        <taxon>organismal metagenomes</taxon>
    </lineage>
</organism>
<sequence>MAKSNFDISLPDFYTDPYFNKSQASLSGLGEGLLTGDVPEAYRGIGEVGGSELERMLSLVSRDITKGVDESLARRNVSRGGIATSLTSKSIADASTKLRWSDFNRAMAGKQWLLGTGINTMSGVGSSALSYGGQKNQFGLNKAGMELQIAGAKSQEEAAKNKMWADILSSTIGTIGSAIGMASMGKSTTPVSVGSASGSAGISSGNKKNLMSLGEDYFNFG</sequence>
<protein>
    <submittedName>
        <fullName evidence="1">Uncharacterized protein</fullName>
    </submittedName>
</protein>